<name>A0AAD9KP01_RIDPI</name>
<protein>
    <submittedName>
        <fullName evidence="2">Uncharacterized protein</fullName>
    </submittedName>
</protein>
<sequence>MTSSSSNRSLSDHWVMRIRSSLMTSSCASVRPRDGVRRNRALEHCDGARPSRDGPSSLQGESTLLQATPPSFASPLLRRCPSESTRESSCPPTSGPLGMSPPSVY</sequence>
<feature type="region of interest" description="Disordered" evidence="1">
    <location>
        <begin position="25"/>
        <end position="105"/>
    </location>
</feature>
<dbReference type="AlphaFoldDB" id="A0AAD9KP01"/>
<evidence type="ECO:0000313" key="3">
    <source>
        <dbReference type="Proteomes" id="UP001209878"/>
    </source>
</evidence>
<feature type="compositionally biased region" description="Polar residues" evidence="1">
    <location>
        <begin position="54"/>
        <end position="71"/>
    </location>
</feature>
<accession>A0AAD9KP01</accession>
<evidence type="ECO:0000313" key="2">
    <source>
        <dbReference type="EMBL" id="KAK2174195.1"/>
    </source>
</evidence>
<organism evidence="2 3">
    <name type="scientific">Ridgeia piscesae</name>
    <name type="common">Tubeworm</name>
    <dbReference type="NCBI Taxonomy" id="27915"/>
    <lineage>
        <taxon>Eukaryota</taxon>
        <taxon>Metazoa</taxon>
        <taxon>Spiralia</taxon>
        <taxon>Lophotrochozoa</taxon>
        <taxon>Annelida</taxon>
        <taxon>Polychaeta</taxon>
        <taxon>Sedentaria</taxon>
        <taxon>Canalipalpata</taxon>
        <taxon>Sabellida</taxon>
        <taxon>Siboglinidae</taxon>
        <taxon>Ridgeia</taxon>
    </lineage>
</organism>
<proteinExistence type="predicted"/>
<gene>
    <name evidence="2" type="ORF">NP493_818g01015</name>
</gene>
<reference evidence="2" key="1">
    <citation type="journal article" date="2023" name="Mol. Biol. Evol.">
        <title>Third-Generation Sequencing Reveals the Adaptive Role of the Epigenome in Three Deep-Sea Polychaetes.</title>
        <authorList>
            <person name="Perez M."/>
            <person name="Aroh O."/>
            <person name="Sun Y."/>
            <person name="Lan Y."/>
            <person name="Juniper S.K."/>
            <person name="Young C.R."/>
            <person name="Angers B."/>
            <person name="Qian P.Y."/>
        </authorList>
    </citation>
    <scope>NUCLEOTIDE SEQUENCE</scope>
    <source>
        <strain evidence="2">R07B-5</strain>
    </source>
</reference>
<evidence type="ECO:0000256" key="1">
    <source>
        <dbReference type="SAM" id="MobiDB-lite"/>
    </source>
</evidence>
<feature type="compositionally biased region" description="Basic and acidic residues" evidence="1">
    <location>
        <begin position="31"/>
        <end position="52"/>
    </location>
</feature>
<dbReference type="Proteomes" id="UP001209878">
    <property type="component" value="Unassembled WGS sequence"/>
</dbReference>
<keyword evidence="3" id="KW-1185">Reference proteome</keyword>
<comment type="caution">
    <text evidence="2">The sequence shown here is derived from an EMBL/GenBank/DDBJ whole genome shotgun (WGS) entry which is preliminary data.</text>
</comment>
<dbReference type="EMBL" id="JAODUO010000818">
    <property type="protein sequence ID" value="KAK2174195.1"/>
    <property type="molecule type" value="Genomic_DNA"/>
</dbReference>